<dbReference type="EMBL" id="QPKB01000008">
    <property type="protein sequence ID" value="RWR90418.1"/>
    <property type="molecule type" value="Genomic_DNA"/>
</dbReference>
<organism evidence="1 2">
    <name type="scientific">Cinnamomum micranthum f. kanehirae</name>
    <dbReference type="NCBI Taxonomy" id="337451"/>
    <lineage>
        <taxon>Eukaryota</taxon>
        <taxon>Viridiplantae</taxon>
        <taxon>Streptophyta</taxon>
        <taxon>Embryophyta</taxon>
        <taxon>Tracheophyta</taxon>
        <taxon>Spermatophyta</taxon>
        <taxon>Magnoliopsida</taxon>
        <taxon>Magnoliidae</taxon>
        <taxon>Laurales</taxon>
        <taxon>Lauraceae</taxon>
        <taxon>Cinnamomum</taxon>
    </lineage>
</organism>
<dbReference type="AlphaFoldDB" id="A0A443PI09"/>
<name>A0A443PI09_9MAGN</name>
<proteinExistence type="predicted"/>
<keyword evidence="2" id="KW-1185">Reference proteome</keyword>
<comment type="caution">
    <text evidence="1">The sequence shown here is derived from an EMBL/GenBank/DDBJ whole genome shotgun (WGS) entry which is preliminary data.</text>
</comment>
<sequence length="73" mass="8400">MLEFSNSDALTWLDASHSVVRTSHSKQTGWRWWTPDLDLQVNKLTQETIIKSSYTICSILISYPSLEKLEDGQ</sequence>
<gene>
    <name evidence="1" type="ORF">CKAN_01951100</name>
</gene>
<reference evidence="1 2" key="1">
    <citation type="journal article" date="2019" name="Nat. Plants">
        <title>Stout camphor tree genome fills gaps in understanding of flowering plant genome evolution.</title>
        <authorList>
            <person name="Chaw S.M."/>
            <person name="Liu Y.C."/>
            <person name="Wu Y.W."/>
            <person name="Wang H.Y."/>
            <person name="Lin C.I."/>
            <person name="Wu C.S."/>
            <person name="Ke H.M."/>
            <person name="Chang L.Y."/>
            <person name="Hsu C.Y."/>
            <person name="Yang H.T."/>
            <person name="Sudianto E."/>
            <person name="Hsu M.H."/>
            <person name="Wu K.P."/>
            <person name="Wang L.N."/>
            <person name="Leebens-Mack J.H."/>
            <person name="Tsai I.J."/>
        </authorList>
    </citation>
    <scope>NUCLEOTIDE SEQUENCE [LARGE SCALE GENOMIC DNA]</scope>
    <source>
        <strain evidence="2">cv. Chaw 1501</strain>
        <tissue evidence="1">Young leaves</tissue>
    </source>
</reference>
<accession>A0A443PI09</accession>
<evidence type="ECO:0000313" key="1">
    <source>
        <dbReference type="EMBL" id="RWR90418.1"/>
    </source>
</evidence>
<evidence type="ECO:0000313" key="2">
    <source>
        <dbReference type="Proteomes" id="UP000283530"/>
    </source>
</evidence>
<dbReference type="Proteomes" id="UP000283530">
    <property type="component" value="Unassembled WGS sequence"/>
</dbReference>
<protein>
    <submittedName>
        <fullName evidence="1">Uncharacterized protein</fullName>
    </submittedName>
</protein>